<geneLocation type="plasmid" evidence="2 3">
    <name>p1</name>
</geneLocation>
<dbReference type="EMBL" id="CP032340">
    <property type="protein sequence ID" value="QCO11277.1"/>
    <property type="molecule type" value="Genomic_DNA"/>
</dbReference>
<gene>
    <name evidence="2" type="ORF">D3868_19925</name>
</gene>
<protein>
    <submittedName>
        <fullName evidence="2">Uncharacterized protein</fullName>
    </submittedName>
</protein>
<reference evidence="2 3" key="1">
    <citation type="submission" date="2018-09" db="EMBL/GenBank/DDBJ databases">
        <title>Whole genome based analysis of evolution and adaptive divergence in Indian and Brazilian strains of Azospirillum brasilense.</title>
        <authorList>
            <person name="Singh C."/>
            <person name="Tripathi A.K."/>
        </authorList>
    </citation>
    <scope>NUCLEOTIDE SEQUENCE [LARGE SCALE GENOMIC DNA]</scope>
    <source>
        <strain evidence="2 3">MTCC4038</strain>
        <plasmid evidence="2 3">p1</plasmid>
    </source>
</reference>
<accession>A0A0P0EXQ2</accession>
<evidence type="ECO:0000313" key="3">
    <source>
        <dbReference type="Proteomes" id="UP000298774"/>
    </source>
</evidence>
<dbReference type="KEGG" id="abf:AMK58_17470"/>
<proteinExistence type="predicted"/>
<evidence type="ECO:0000313" key="2">
    <source>
        <dbReference type="EMBL" id="QCO11277.1"/>
    </source>
</evidence>
<evidence type="ECO:0000256" key="1">
    <source>
        <dbReference type="SAM" id="MobiDB-lite"/>
    </source>
</evidence>
<dbReference type="AlphaFoldDB" id="A0A0P0EXQ2"/>
<keyword evidence="2" id="KW-0614">Plasmid</keyword>
<dbReference type="Proteomes" id="UP000298774">
    <property type="component" value="Plasmid p1"/>
</dbReference>
<feature type="region of interest" description="Disordered" evidence="1">
    <location>
        <begin position="1"/>
        <end position="38"/>
    </location>
</feature>
<name>A0A0P0EXQ2_AZOBR</name>
<sequence>MGRMSKTDTVAETEKTVSTAAPKVAGSQTATVDPAAPDPMHLWNRLKRTDPKATKPFTRSGGFRGTQIDPTWRLMMMTEVFGPVGKGWGYEQMDWTIAERMIFICARVWYLDPETGEKCWTGPQWGGTEMVRRRNGIEAPDDECFKMSMTDAVGKCLVQLGLAADVHMGQFDDSKYREEAEAFYAAKSNPDLQPSAIAAFEEEIRKRLGACLDLDDLEELWRTGAGTRLREIGTVDRTAQHRITSLFAQKKAEILKQDDDEGGDLEAA</sequence>
<organism evidence="2 3">
    <name type="scientific">Azospirillum brasilense</name>
    <dbReference type="NCBI Taxonomy" id="192"/>
    <lineage>
        <taxon>Bacteria</taxon>
        <taxon>Pseudomonadati</taxon>
        <taxon>Pseudomonadota</taxon>
        <taxon>Alphaproteobacteria</taxon>
        <taxon>Rhodospirillales</taxon>
        <taxon>Azospirillaceae</taxon>
        <taxon>Azospirillum</taxon>
    </lineage>
</organism>